<dbReference type="Pfam" id="PF25976">
    <property type="entry name" value="LpqB_N"/>
    <property type="match status" value="1"/>
</dbReference>
<dbReference type="RefSeq" id="WP_179551458.1">
    <property type="nucleotide sequence ID" value="NZ_JACCFI010000001.1"/>
</dbReference>
<reference evidence="3 4" key="1">
    <citation type="submission" date="2020-07" db="EMBL/GenBank/DDBJ databases">
        <title>Sequencing the genomes of 1000 actinobacteria strains.</title>
        <authorList>
            <person name="Klenk H.-P."/>
        </authorList>
    </citation>
    <scope>NUCLEOTIDE SEQUENCE [LARGE SCALE GENOMIC DNA]</scope>
    <source>
        <strain evidence="3 4">DSM 8598</strain>
    </source>
</reference>
<dbReference type="Proteomes" id="UP000549066">
    <property type="component" value="Unassembled WGS sequence"/>
</dbReference>
<feature type="domain" description="Lipoprotein LpqB N-terminal" evidence="2">
    <location>
        <begin position="44"/>
        <end position="152"/>
    </location>
</feature>
<keyword evidence="1" id="KW-1133">Transmembrane helix</keyword>
<proteinExistence type="predicted"/>
<name>A0A852WZ71_9MICO</name>
<gene>
    <name evidence="3" type="ORF">BJY17_002267</name>
</gene>
<organism evidence="3 4">
    <name type="scientific">Agromyces hippuratus</name>
    <dbReference type="NCBI Taxonomy" id="286438"/>
    <lineage>
        <taxon>Bacteria</taxon>
        <taxon>Bacillati</taxon>
        <taxon>Actinomycetota</taxon>
        <taxon>Actinomycetes</taxon>
        <taxon>Micrococcales</taxon>
        <taxon>Microbacteriaceae</taxon>
        <taxon>Agromyces</taxon>
    </lineage>
</organism>
<keyword evidence="4" id="KW-1185">Reference proteome</keyword>
<dbReference type="EMBL" id="JACCFI010000001">
    <property type="protein sequence ID" value="NYG21520.1"/>
    <property type="molecule type" value="Genomic_DNA"/>
</dbReference>
<sequence>MVESPAEPATRPNRTLIVILSVIGVLVVVALVVVFTRGTPQLLDESTPEGVVQRYSTAVIDGDEAAAVDYLVPELGDPCREFDGGYSQDLRVTHVSTTQHDDTAEVQVLITTTYDAGPFDSSSYEEKAEFELVGNGDGWLIESTPWPLTICEPAVVD</sequence>
<comment type="caution">
    <text evidence="3">The sequence shown here is derived from an EMBL/GenBank/DDBJ whole genome shotgun (WGS) entry which is preliminary data.</text>
</comment>
<keyword evidence="1" id="KW-0472">Membrane</keyword>
<feature type="transmembrane region" description="Helical" evidence="1">
    <location>
        <begin position="15"/>
        <end position="35"/>
    </location>
</feature>
<evidence type="ECO:0000259" key="2">
    <source>
        <dbReference type="Pfam" id="PF25976"/>
    </source>
</evidence>
<dbReference type="InterPro" id="IPR059026">
    <property type="entry name" value="LpqB_N"/>
</dbReference>
<dbReference type="AlphaFoldDB" id="A0A852WZ71"/>
<protein>
    <recommendedName>
        <fullName evidence="2">Lipoprotein LpqB N-terminal domain-containing protein</fullName>
    </recommendedName>
</protein>
<evidence type="ECO:0000256" key="1">
    <source>
        <dbReference type="SAM" id="Phobius"/>
    </source>
</evidence>
<evidence type="ECO:0000313" key="4">
    <source>
        <dbReference type="Proteomes" id="UP000549066"/>
    </source>
</evidence>
<keyword evidence="1" id="KW-0812">Transmembrane</keyword>
<accession>A0A852WZ71</accession>
<evidence type="ECO:0000313" key="3">
    <source>
        <dbReference type="EMBL" id="NYG21520.1"/>
    </source>
</evidence>